<organism evidence="2 3">
    <name type="scientific">Pleurodeles waltl</name>
    <name type="common">Iberian ribbed newt</name>
    <dbReference type="NCBI Taxonomy" id="8319"/>
    <lineage>
        <taxon>Eukaryota</taxon>
        <taxon>Metazoa</taxon>
        <taxon>Chordata</taxon>
        <taxon>Craniata</taxon>
        <taxon>Vertebrata</taxon>
        <taxon>Euteleostomi</taxon>
        <taxon>Amphibia</taxon>
        <taxon>Batrachia</taxon>
        <taxon>Caudata</taxon>
        <taxon>Salamandroidea</taxon>
        <taxon>Salamandridae</taxon>
        <taxon>Pleurodelinae</taxon>
        <taxon>Pleurodeles</taxon>
    </lineage>
</organism>
<feature type="compositionally biased region" description="Polar residues" evidence="1">
    <location>
        <begin position="11"/>
        <end position="26"/>
    </location>
</feature>
<accession>A0AAV7QW42</accession>
<sequence length="155" mass="17297">MCEPSGGWSPSHISLGSMNITESNMADSKDSSSKERESKTALKRMKHSPPMLESLVKKKTDSSLTLDVILHNLNTVHDVAQSSKTNTDLLQVEVAAIRSNLKELKIRVTIAESRISRFEECISEHSQTFSGLEKVVATLKSQITEQEDRNRRSNL</sequence>
<feature type="compositionally biased region" description="Basic and acidic residues" evidence="1">
    <location>
        <begin position="27"/>
        <end position="40"/>
    </location>
</feature>
<feature type="region of interest" description="Disordered" evidence="1">
    <location>
        <begin position="1"/>
        <end position="55"/>
    </location>
</feature>
<dbReference type="AlphaFoldDB" id="A0AAV7QW42"/>
<keyword evidence="3" id="KW-1185">Reference proteome</keyword>
<evidence type="ECO:0000256" key="1">
    <source>
        <dbReference type="SAM" id="MobiDB-lite"/>
    </source>
</evidence>
<name>A0AAV7QW42_PLEWA</name>
<proteinExistence type="predicted"/>
<comment type="caution">
    <text evidence="2">The sequence shown here is derived from an EMBL/GenBank/DDBJ whole genome shotgun (WGS) entry which is preliminary data.</text>
</comment>
<dbReference type="EMBL" id="JANPWB010000010">
    <property type="protein sequence ID" value="KAJ1144210.1"/>
    <property type="molecule type" value="Genomic_DNA"/>
</dbReference>
<evidence type="ECO:0000313" key="2">
    <source>
        <dbReference type="EMBL" id="KAJ1144210.1"/>
    </source>
</evidence>
<reference evidence="2" key="1">
    <citation type="journal article" date="2022" name="bioRxiv">
        <title>Sequencing and chromosome-scale assembly of the giantPleurodeles waltlgenome.</title>
        <authorList>
            <person name="Brown T."/>
            <person name="Elewa A."/>
            <person name="Iarovenko S."/>
            <person name="Subramanian E."/>
            <person name="Araus A.J."/>
            <person name="Petzold A."/>
            <person name="Susuki M."/>
            <person name="Suzuki K.-i.T."/>
            <person name="Hayashi T."/>
            <person name="Toyoda A."/>
            <person name="Oliveira C."/>
            <person name="Osipova E."/>
            <person name="Leigh N.D."/>
            <person name="Simon A."/>
            <person name="Yun M.H."/>
        </authorList>
    </citation>
    <scope>NUCLEOTIDE SEQUENCE</scope>
    <source>
        <strain evidence="2">20211129_DDA</strain>
        <tissue evidence="2">Liver</tissue>
    </source>
</reference>
<dbReference type="Proteomes" id="UP001066276">
    <property type="component" value="Chromosome 6"/>
</dbReference>
<dbReference type="Gene3D" id="1.20.5.340">
    <property type="match status" value="1"/>
</dbReference>
<protein>
    <submittedName>
        <fullName evidence="2">Uncharacterized protein</fullName>
    </submittedName>
</protein>
<gene>
    <name evidence="2" type="ORF">NDU88_010512</name>
</gene>
<evidence type="ECO:0000313" key="3">
    <source>
        <dbReference type="Proteomes" id="UP001066276"/>
    </source>
</evidence>